<dbReference type="Gene3D" id="3.40.50.300">
    <property type="entry name" value="P-loop containing nucleotide triphosphate hydrolases"/>
    <property type="match status" value="1"/>
</dbReference>
<dbReference type="SUPFAM" id="SSF52540">
    <property type="entry name" value="P-loop containing nucleoside triphosphate hydrolases"/>
    <property type="match status" value="1"/>
</dbReference>
<dbReference type="Proteomes" id="UP001431572">
    <property type="component" value="Plasmid unnamed1"/>
</dbReference>
<sequence>MAQIKNKELVARQIKDGLRAIASHTTKTVERVDQDIAPQLAIEARTLKSWKTPSAIPDNIDEDKLLGLIWLILEHGGLSLAWLTTLLSATSLPVVDPPTPSWVRSYLKIARVASGAGSTPLSESAIERTIEHLFYNGITGIPSSPASTHLLEFPDGIMSPESPFYIERASDTVALNTLKSQGAALVIKAPRQMGKSSLLLRISRLAEKLEKRVVLMDCQRFDKAALTNPDLFYRLFCGWLGNLLKLDNRVEEFWSEFPGNIQHCSNYLEEYLLPELNSPLVLAMDEVDHLFDTPFRSDFFGMLRSWHNARQLSHIWKNLDLVLVTSTQPYQFVQDLNQSPFNVGIILELEDFTPGQVAELNRRHGYPFLAEEEAKLIELTGGQPYLTRQALYMVANGSYTPDRLFEKANDEYGPFGEHLRYYFQRLHHNPQLVEGLRTTILANTCSDETTFWRLQGAGLVRRHGKKVIPRCKLYNDYFRERLL</sequence>
<dbReference type="Proteomes" id="UP000521676">
    <property type="component" value="Unassembled WGS sequence"/>
</dbReference>
<evidence type="ECO:0000313" key="4">
    <source>
        <dbReference type="Proteomes" id="UP001431572"/>
    </source>
</evidence>
<evidence type="ECO:0000313" key="2">
    <source>
        <dbReference type="EMBL" id="WJW70051.1"/>
    </source>
</evidence>
<keyword evidence="2" id="KW-0614">Plasmid</keyword>
<dbReference type="InterPro" id="IPR027417">
    <property type="entry name" value="P-loop_NTPase"/>
</dbReference>
<dbReference type="EMBL" id="CP128401">
    <property type="protein sequence ID" value="WJW70051.1"/>
    <property type="molecule type" value="Genomic_DNA"/>
</dbReference>
<name>A0A8T7M4F3_9CHLR</name>
<geneLocation type="plasmid" evidence="2 4">
    <name>unnamed1</name>
</geneLocation>
<reference evidence="2" key="2">
    <citation type="journal article" date="2024" name="Nature">
        <title>Anoxygenic phototroph of the Chloroflexota uses a type I reaction centre.</title>
        <authorList>
            <person name="Tsuji J.M."/>
            <person name="Shaw N.A."/>
            <person name="Nagashima S."/>
            <person name="Venkiteswaran J.J."/>
            <person name="Schiff S.L."/>
            <person name="Watanabe T."/>
            <person name="Fukui M."/>
            <person name="Hanada S."/>
            <person name="Tank M."/>
            <person name="Neufeld J.D."/>
        </authorList>
    </citation>
    <scope>NUCLEOTIDE SEQUENCE</scope>
    <source>
        <strain evidence="2">L227-S17</strain>
        <plasmid evidence="2 4">unnamed1</plasmid>
    </source>
</reference>
<dbReference type="Pfam" id="PF14516">
    <property type="entry name" value="AAA_35"/>
    <property type="match status" value="1"/>
</dbReference>
<evidence type="ECO:0000313" key="1">
    <source>
        <dbReference type="EMBL" id="NWJ46954.1"/>
    </source>
</evidence>
<dbReference type="EMBL" id="JACATZ010000001">
    <property type="protein sequence ID" value="NWJ46954.1"/>
    <property type="molecule type" value="Genomic_DNA"/>
</dbReference>
<dbReference type="RefSeq" id="WP_341471936.1">
    <property type="nucleotide sequence ID" value="NZ_CP128401.1"/>
</dbReference>
<evidence type="ECO:0000313" key="3">
    <source>
        <dbReference type="Proteomes" id="UP000521676"/>
    </source>
</evidence>
<protein>
    <submittedName>
        <fullName evidence="1">AAA-like domain-containing protein</fullName>
    </submittedName>
</protein>
<reference evidence="1 3" key="1">
    <citation type="submission" date="2020-06" db="EMBL/GenBank/DDBJ databases">
        <title>Anoxygenic phototrophic Chloroflexota member uses a Type I reaction center.</title>
        <authorList>
            <person name="Tsuji J.M."/>
            <person name="Shaw N.A."/>
            <person name="Nagashima S."/>
            <person name="Venkiteswaran J."/>
            <person name="Schiff S.L."/>
            <person name="Hanada S."/>
            <person name="Tank M."/>
            <person name="Neufeld J.D."/>
        </authorList>
    </citation>
    <scope>NUCLEOTIDE SEQUENCE [LARGE SCALE GENOMIC DNA]</scope>
    <source>
        <strain evidence="1">L227-S17</strain>
    </source>
</reference>
<accession>A0A8T7M4F3</accession>
<proteinExistence type="predicted"/>
<dbReference type="AlphaFoldDB" id="A0A8T7M4F3"/>
<gene>
    <name evidence="1" type="ORF">HXX08_13920</name>
    <name evidence="2" type="ORF">OZ401_004853</name>
</gene>
<organism evidence="1 3">
    <name type="scientific">Candidatus Chlorohelix allophototropha</name>
    <dbReference type="NCBI Taxonomy" id="3003348"/>
    <lineage>
        <taxon>Bacteria</taxon>
        <taxon>Bacillati</taxon>
        <taxon>Chloroflexota</taxon>
        <taxon>Chloroflexia</taxon>
        <taxon>Candidatus Chloroheliales</taxon>
        <taxon>Candidatus Chloroheliaceae</taxon>
        <taxon>Candidatus Chlorohelix</taxon>
    </lineage>
</organism>
<keyword evidence="4" id="KW-1185">Reference proteome</keyword>